<dbReference type="Proteomes" id="UP001161391">
    <property type="component" value="Unassembled WGS sequence"/>
</dbReference>
<evidence type="ECO:0000256" key="1">
    <source>
        <dbReference type="ARBA" id="ARBA00005051"/>
    </source>
</evidence>
<evidence type="ECO:0000259" key="13">
    <source>
        <dbReference type="PROSITE" id="PS00794"/>
    </source>
</evidence>
<keyword evidence="9" id="KW-0289">Folate biosynthesis</keyword>
<keyword evidence="7" id="KW-0418">Kinase</keyword>
<dbReference type="EC" id="2.7.6.3" evidence="3"/>
<evidence type="ECO:0000256" key="7">
    <source>
        <dbReference type="ARBA" id="ARBA00022777"/>
    </source>
</evidence>
<evidence type="ECO:0000256" key="12">
    <source>
        <dbReference type="ARBA" id="ARBA00033413"/>
    </source>
</evidence>
<evidence type="ECO:0000313" key="15">
    <source>
        <dbReference type="Proteomes" id="UP001161391"/>
    </source>
</evidence>
<dbReference type="Gene3D" id="3.30.70.560">
    <property type="entry name" value="7,8-Dihydro-6-hydroxymethylpterin-pyrophosphokinase HPPK"/>
    <property type="match status" value="1"/>
</dbReference>
<dbReference type="PROSITE" id="PS00794">
    <property type="entry name" value="HPPK"/>
    <property type="match status" value="1"/>
</dbReference>
<evidence type="ECO:0000256" key="5">
    <source>
        <dbReference type="ARBA" id="ARBA00022679"/>
    </source>
</evidence>
<organism evidence="14 15">
    <name type="scientific">Algimonas ampicilliniresistens</name>
    <dbReference type="NCBI Taxonomy" id="1298735"/>
    <lineage>
        <taxon>Bacteria</taxon>
        <taxon>Pseudomonadati</taxon>
        <taxon>Pseudomonadota</taxon>
        <taxon>Alphaproteobacteria</taxon>
        <taxon>Maricaulales</taxon>
        <taxon>Robiginitomaculaceae</taxon>
        <taxon>Algimonas</taxon>
    </lineage>
</organism>
<evidence type="ECO:0000256" key="9">
    <source>
        <dbReference type="ARBA" id="ARBA00022909"/>
    </source>
</evidence>
<dbReference type="EMBL" id="BSNK01000001">
    <property type="protein sequence ID" value="GLQ22988.1"/>
    <property type="molecule type" value="Genomic_DNA"/>
</dbReference>
<comment type="similarity">
    <text evidence="2">Belongs to the HPPK family.</text>
</comment>
<dbReference type="PANTHER" id="PTHR43071">
    <property type="entry name" value="2-AMINO-4-HYDROXY-6-HYDROXYMETHYLDIHYDROPTERIDINE PYROPHOSPHOKINASE"/>
    <property type="match status" value="1"/>
</dbReference>
<dbReference type="NCBIfam" id="TIGR01498">
    <property type="entry name" value="folK"/>
    <property type="match status" value="1"/>
</dbReference>
<reference evidence="14" key="1">
    <citation type="journal article" date="2014" name="Int. J. Syst. Evol. Microbiol.">
        <title>Complete genome of a new Firmicutes species belonging to the dominant human colonic microbiota ('Ruminococcus bicirculans') reveals two chromosomes and a selective capacity to utilize plant glucans.</title>
        <authorList>
            <consortium name="NISC Comparative Sequencing Program"/>
            <person name="Wegmann U."/>
            <person name="Louis P."/>
            <person name="Goesmann A."/>
            <person name="Henrissat B."/>
            <person name="Duncan S.H."/>
            <person name="Flint H.J."/>
        </authorList>
    </citation>
    <scope>NUCLEOTIDE SEQUENCE</scope>
    <source>
        <strain evidence="14">NBRC 108219</strain>
    </source>
</reference>
<gene>
    <name evidence="14" type="ORF">GCM10007853_08620</name>
</gene>
<feature type="domain" description="7,8-dihydro-6-hydroxymethylpterin-pyrophosphokinase" evidence="13">
    <location>
        <begin position="95"/>
        <end position="106"/>
    </location>
</feature>
<evidence type="ECO:0000256" key="6">
    <source>
        <dbReference type="ARBA" id="ARBA00022741"/>
    </source>
</evidence>
<keyword evidence="5" id="KW-0808">Transferase</keyword>
<evidence type="ECO:0000256" key="3">
    <source>
        <dbReference type="ARBA" id="ARBA00013253"/>
    </source>
</evidence>
<evidence type="ECO:0000256" key="2">
    <source>
        <dbReference type="ARBA" id="ARBA00005810"/>
    </source>
</evidence>
<dbReference type="CDD" id="cd00483">
    <property type="entry name" value="HPPK"/>
    <property type="match status" value="1"/>
</dbReference>
<evidence type="ECO:0000256" key="10">
    <source>
        <dbReference type="ARBA" id="ARBA00029409"/>
    </source>
</evidence>
<sequence>MSKNHLNMRRAYIAFGANLSNPRETLMMAVTALGEAGIVIDNLSSLWISPAWPVGSDAPEYTNAVIAVRTERDAPVLMQNLLDIETRLGRVRSARNAPRVIDLDLIDYDGQVLDDPICTLPHPRMTERAFVLMPLEEVAPHWVHPGGSTLKALLAKLDLSQTRVSSIRPT</sequence>
<evidence type="ECO:0000256" key="4">
    <source>
        <dbReference type="ARBA" id="ARBA00016218"/>
    </source>
</evidence>
<reference evidence="14" key="2">
    <citation type="submission" date="2023-01" db="EMBL/GenBank/DDBJ databases">
        <title>Draft genome sequence of Algimonas ampicilliniresistens strain NBRC 108219.</title>
        <authorList>
            <person name="Sun Q."/>
            <person name="Mori K."/>
        </authorList>
    </citation>
    <scope>NUCLEOTIDE SEQUENCE</scope>
    <source>
        <strain evidence="14">NBRC 108219</strain>
    </source>
</reference>
<dbReference type="InterPro" id="IPR035907">
    <property type="entry name" value="Hppk_sf"/>
</dbReference>
<proteinExistence type="inferred from homology"/>
<keyword evidence="15" id="KW-1185">Reference proteome</keyword>
<name>A0ABQ5V803_9PROT</name>
<dbReference type="Pfam" id="PF01288">
    <property type="entry name" value="HPPK"/>
    <property type="match status" value="1"/>
</dbReference>
<comment type="pathway">
    <text evidence="1">Cofactor biosynthesis; tetrahydrofolate biosynthesis; 2-amino-4-hydroxy-6-hydroxymethyl-7,8-dihydropteridine diphosphate from 7,8-dihydroneopterin triphosphate: step 4/4.</text>
</comment>
<dbReference type="InterPro" id="IPR000550">
    <property type="entry name" value="Hppk"/>
</dbReference>
<comment type="caution">
    <text evidence="14">The sequence shown here is derived from an EMBL/GenBank/DDBJ whole genome shotgun (WGS) entry which is preliminary data.</text>
</comment>
<evidence type="ECO:0000256" key="8">
    <source>
        <dbReference type="ARBA" id="ARBA00022840"/>
    </source>
</evidence>
<dbReference type="SUPFAM" id="SSF55083">
    <property type="entry name" value="6-hydroxymethyl-7,8-dihydropterin pyrophosphokinase, HPPK"/>
    <property type="match status" value="1"/>
</dbReference>
<dbReference type="PANTHER" id="PTHR43071:SF1">
    <property type="entry name" value="2-AMINO-4-HYDROXY-6-HYDROXYMETHYLDIHYDROPTERIDINE PYROPHOSPHOKINASE"/>
    <property type="match status" value="1"/>
</dbReference>
<evidence type="ECO:0000313" key="14">
    <source>
        <dbReference type="EMBL" id="GLQ22988.1"/>
    </source>
</evidence>
<comment type="function">
    <text evidence="10">Catalyzes the transfer of pyrophosphate from adenosine triphosphate (ATP) to 6-hydroxymethyl-7,8-dihydropterin, an enzymatic step in folate biosynthesis pathway.</text>
</comment>
<accession>A0ABQ5V803</accession>
<protein>
    <recommendedName>
        <fullName evidence="4">2-amino-4-hydroxy-6-hydroxymethyldihydropteridine pyrophosphokinase</fullName>
        <ecNumber evidence="3">2.7.6.3</ecNumber>
    </recommendedName>
    <alternativeName>
        <fullName evidence="11">6-hydroxymethyl-7,8-dihydropterin pyrophosphokinase</fullName>
    </alternativeName>
    <alternativeName>
        <fullName evidence="12">7,8-dihydro-6-hydroxymethylpterin-pyrophosphokinase</fullName>
    </alternativeName>
</protein>
<keyword evidence="6" id="KW-0547">Nucleotide-binding</keyword>
<keyword evidence="8" id="KW-0067">ATP-binding</keyword>
<evidence type="ECO:0000256" key="11">
    <source>
        <dbReference type="ARBA" id="ARBA00029766"/>
    </source>
</evidence>